<sequence>MDTISIKTRDSYNVYLGKGILQGLPGLLNDTSYEAISGRNLIYIVTDRNVSRHYLKGIISGLKKNGYKIKYSVFSPGEALKNHQSLFKLLQTMVKRGLTRDSAVIGLGGGVIGDFSGFAASIYMRGCGFIQIPTTLLAQVDSSVGGKVGINLKAGKNLVGSFYNPVFVLSDISTLHTLEAREIICGLAEIIKSGLIFSKELFEDVLDFFRD</sequence>
<evidence type="ECO:0000256" key="8">
    <source>
        <dbReference type="ARBA" id="ARBA00023239"/>
    </source>
</evidence>
<evidence type="ECO:0000256" key="2">
    <source>
        <dbReference type="ARBA" id="ARBA00022605"/>
    </source>
</evidence>
<protein>
    <recommendedName>
        <fullName evidence="9">3-dehydroquinate synthase N-terminal domain-containing protein</fullName>
    </recommendedName>
</protein>
<feature type="non-terminal residue" evidence="10">
    <location>
        <position position="211"/>
    </location>
</feature>
<keyword evidence="2" id="KW-0028">Amino-acid biosynthesis</keyword>
<dbReference type="GO" id="GO:0046872">
    <property type="term" value="F:metal ion binding"/>
    <property type="evidence" value="ECO:0007669"/>
    <property type="project" value="UniProtKB-KW"/>
</dbReference>
<dbReference type="PANTHER" id="PTHR43622">
    <property type="entry name" value="3-DEHYDROQUINATE SYNTHASE"/>
    <property type="match status" value="1"/>
</dbReference>
<name>A0A0F8YF86_9ZZZZ</name>
<dbReference type="GO" id="GO:0003856">
    <property type="term" value="F:3-dehydroquinate synthase activity"/>
    <property type="evidence" value="ECO:0007669"/>
    <property type="project" value="TreeGrafter"/>
</dbReference>
<keyword evidence="5" id="KW-0862">Zinc</keyword>
<dbReference type="SUPFAM" id="SSF56796">
    <property type="entry name" value="Dehydroquinate synthase-like"/>
    <property type="match status" value="1"/>
</dbReference>
<gene>
    <name evidence="10" type="ORF">LCGC14_2826800</name>
</gene>
<evidence type="ECO:0000256" key="6">
    <source>
        <dbReference type="ARBA" id="ARBA00023027"/>
    </source>
</evidence>
<dbReference type="FunFam" id="3.40.50.1970:FF:000007">
    <property type="entry name" value="Pentafunctional AROM polypeptide"/>
    <property type="match status" value="1"/>
</dbReference>
<keyword evidence="4" id="KW-0547">Nucleotide-binding</keyword>
<dbReference type="InterPro" id="IPR050071">
    <property type="entry name" value="Dehydroquinate_synthase"/>
</dbReference>
<comment type="caution">
    <text evidence="10">The sequence shown here is derived from an EMBL/GenBank/DDBJ whole genome shotgun (WGS) entry which is preliminary data.</text>
</comment>
<dbReference type="InterPro" id="IPR030960">
    <property type="entry name" value="DHQS/DOIS_N"/>
</dbReference>
<dbReference type="CDD" id="cd08195">
    <property type="entry name" value="DHQS"/>
    <property type="match status" value="1"/>
</dbReference>
<dbReference type="GO" id="GO:0000166">
    <property type="term" value="F:nucleotide binding"/>
    <property type="evidence" value="ECO:0007669"/>
    <property type="project" value="UniProtKB-KW"/>
</dbReference>
<keyword evidence="7" id="KW-0057">Aromatic amino acid biosynthesis</keyword>
<evidence type="ECO:0000256" key="1">
    <source>
        <dbReference type="ARBA" id="ARBA00001947"/>
    </source>
</evidence>
<keyword evidence="8" id="KW-0456">Lyase</keyword>
<dbReference type="GO" id="GO:0009073">
    <property type="term" value="P:aromatic amino acid family biosynthetic process"/>
    <property type="evidence" value="ECO:0007669"/>
    <property type="project" value="UniProtKB-KW"/>
</dbReference>
<organism evidence="10">
    <name type="scientific">marine sediment metagenome</name>
    <dbReference type="NCBI Taxonomy" id="412755"/>
    <lineage>
        <taxon>unclassified sequences</taxon>
        <taxon>metagenomes</taxon>
        <taxon>ecological metagenomes</taxon>
    </lineage>
</organism>
<evidence type="ECO:0000256" key="4">
    <source>
        <dbReference type="ARBA" id="ARBA00022741"/>
    </source>
</evidence>
<reference evidence="10" key="1">
    <citation type="journal article" date="2015" name="Nature">
        <title>Complex archaea that bridge the gap between prokaryotes and eukaryotes.</title>
        <authorList>
            <person name="Spang A."/>
            <person name="Saw J.H."/>
            <person name="Jorgensen S.L."/>
            <person name="Zaremba-Niedzwiedzka K."/>
            <person name="Martijn J."/>
            <person name="Lind A.E."/>
            <person name="van Eijk R."/>
            <person name="Schleper C."/>
            <person name="Guy L."/>
            <person name="Ettema T.J."/>
        </authorList>
    </citation>
    <scope>NUCLEOTIDE SEQUENCE</scope>
</reference>
<evidence type="ECO:0000256" key="5">
    <source>
        <dbReference type="ARBA" id="ARBA00022833"/>
    </source>
</evidence>
<proteinExistence type="predicted"/>
<comment type="cofactor">
    <cofactor evidence="1">
        <name>Zn(2+)</name>
        <dbReference type="ChEBI" id="CHEBI:29105"/>
    </cofactor>
</comment>
<keyword evidence="6" id="KW-0520">NAD</keyword>
<evidence type="ECO:0000256" key="3">
    <source>
        <dbReference type="ARBA" id="ARBA00022723"/>
    </source>
</evidence>
<dbReference type="Pfam" id="PF01761">
    <property type="entry name" value="DHQ_synthase"/>
    <property type="match status" value="1"/>
</dbReference>
<accession>A0A0F8YF86</accession>
<dbReference type="Gene3D" id="3.40.50.1970">
    <property type="match status" value="1"/>
</dbReference>
<dbReference type="GO" id="GO:0008652">
    <property type="term" value="P:amino acid biosynthetic process"/>
    <property type="evidence" value="ECO:0007669"/>
    <property type="project" value="UniProtKB-KW"/>
</dbReference>
<evidence type="ECO:0000259" key="9">
    <source>
        <dbReference type="Pfam" id="PF01761"/>
    </source>
</evidence>
<feature type="domain" description="3-dehydroquinate synthase N-terminal" evidence="9">
    <location>
        <begin position="74"/>
        <end position="183"/>
    </location>
</feature>
<dbReference type="PANTHER" id="PTHR43622:SF7">
    <property type="entry name" value="3-DEHYDROQUINATE SYNTHASE, CHLOROPLASTIC"/>
    <property type="match status" value="1"/>
</dbReference>
<evidence type="ECO:0000256" key="7">
    <source>
        <dbReference type="ARBA" id="ARBA00023141"/>
    </source>
</evidence>
<dbReference type="AlphaFoldDB" id="A0A0F8YF86"/>
<dbReference type="EMBL" id="LAZR01053731">
    <property type="protein sequence ID" value="KKK80108.1"/>
    <property type="molecule type" value="Genomic_DNA"/>
</dbReference>
<keyword evidence="3" id="KW-0479">Metal-binding</keyword>
<evidence type="ECO:0000313" key="10">
    <source>
        <dbReference type="EMBL" id="KKK80108.1"/>
    </source>
</evidence>